<feature type="region of interest" description="Disordered" evidence="2">
    <location>
        <begin position="1741"/>
        <end position="1779"/>
    </location>
</feature>
<dbReference type="PANTHER" id="PTHR36812">
    <property type="entry name" value="NEUROFILAMENT TRIPLET M PROTEIN-LIKE PROTEIN"/>
    <property type="match status" value="1"/>
</dbReference>
<feature type="compositionally biased region" description="Basic and acidic residues" evidence="2">
    <location>
        <begin position="1741"/>
        <end position="1755"/>
    </location>
</feature>
<sequence length="3629" mass="421241">MSQMTPRVQGSGSSEEQWLQKLKMELEMKEGKKSSREEGISMNIREIGKDDRRKARYTLLEKFQKDKQQRREQIEDVLDVQLDAMLNKIASTQHLQRITGFSHKHPIILAFEKEKEDDGKITLKERLEGKRAFVRENKKQEKFQKVDKDIKSRDNISTYSKDKSKVNAQQTQKIPKAGIQISKHILQPTPHPAPFLCLRPLMPNLNDVVIRVLKREQQKELGNKDGGENSLKAKIEGLDTKKDAKIKKRDIFNNLAKSPTKKDEQKRELNSSKQENRENNDKLKLKQEERGRKDQKEKGDKVGSEKKKIQSEDRNIKKKDAKQTQKVIATKGGKQQSKRPLSSGNSQKDGKGSIKTNDSPRKGLITNEKKKFDIKARNLKIWQKTKNFNVKKGYSDDDEEEWNEEQENKEMMLMGKQEIRVYDRRMDRRIQQGIKSMLLSEREIKYGETKGLSGLNSIKAVEAAISASAAVAGVYDYVVRSRSYLPTQRKISINIFKMKYDRKKIIELKIMQSNSLEEKGWMSPKGSNQSKKSSQKHGLNKEVDKNNDDVSYKDIANLEDAQQFSEEGIDADNGYENRKRIRHHADPQELGRPSARLTIRPEQVQLDLQNVSPEVQVERLCRQSDIDLYLGLFAAIFEIVRDNYQYFAQTAPSQNWLTYRMIYLQSEHYISFVQITLDIYEERMKGLQRRWYNLRALLQKLVQVHVAIVTKRAFMRQLLNILYSEDTGEMHLRRLITQMRNKTDELLIQARKIREVQIEVKEAENQAQKVRIRLDSLWEEIFQRENLRIALSGQKQIQPQDLSNLRIFKSPHELIRRVFDMILIMLRRPIEPVEIVPLGDTGLPTSIYLGDAGSRQQLVQLQPTHSSGSNVNLNLQLQYQQFNYGAGQGVRYVLKDSFGETKKMFRNQNFIKDLVQFDQTMLSDEQVELLQPYLEMPDFKEDLIERISTSLLSVFRFVSSMLGVRELRKRVSELFKEFIVTQKTLRESMQKLTQLRQSMEETRNSLEALLKQVDGMTSAYMPTFMEDEQKEKRNKRKLNLKGEYVDEQSEEIQKYANEEYIDEDDEDEDDDEEGEDINYVKPIMITNDLAYPQFFISRTIFMWREELRAVEDNILACRGDSMMAGAFISFNGFIPVEEWELAIRQWQDTLRIVGVRFSSVEEQQQGNLLNIPHSNLGSRDTYSARNRSIQKLDQIKEEEVLKEKLRRNMQLGALDVREDGNISHSDETTIGYAGFLRPLFRPIFSVMHGPSRLIGSLYEGLPPDEQSLMCSSAAGMVQNGTPLIFIDPLGTAMHWVLNSLRFQGPVIVTSVLQSQLFHNGLDAMQSGNPLLVEYTDISLELPLIQQENIFNLLDTFASVEMQGAVRPVQIFGQDIEMRPGFRLIIFIKDNISLIPRNHRSIKDTNLYKHAQIINWSPFGIGRTFHQQLTYTILAPGITPGLLTRRRELLQNIAQVKETVENDLNDFQLFLIQIQHQITLQFFYSCIKLIASHQDKEEKIKEDLIQITKIEQDIGMMAPLACLVEDVNSTIMSFQSQNVMQLFPASSPRNIMLASMSSQTLPSALQIFGYLTFSIRQCIKNKKIGLNIENESEMIRQRDGIELYEKGEDEEESNEYVFGNMRADGTSELKTHGRYGYSLFGTPTVPSLFHLIPRGLLSSLLQSIAYLFLDRVSHAIVITPTDPLGNGLSLYTRPAILINIAINELQRLEIHRAERLAAEKYGNDGLALEDIINESEELKENKNTKIDGKKQDEKSKGQPVLKKGQKEANKEVKTQKKKKQSGIMDDSHIIYPATEEELKSGQIVLWRDLVPSTQVLTDNYKNIPSQPLIALGTQFLFQQIQKKIELLMDKVDMMMDKTWKDQYLQNQENRRKKSEMLPPINLNSFMGDAQTAGKAKETVNFVPKPPQSDNNNNLIDSNDGSQISRPRAGESSTLRRSRLNQVDSLQINEQGNKIEEVEQIENIRDVNQQQLTQSKSETKEDQKTYVQLFSGQYPLINFAWSLKVMDDELSDEKKLLPEPILDLLYPQRIKKPRQANYSGNQQSSASLFENDEDYFILDKTKEREGKKEMNFQESFVERLDDWMNWATKSLRQYTALPCGLNFQFPSYYHFLIIRQIMAHRSLNTVFQFVIDTLGSLFPTYIPHEKALELLIGTSSPNFPILLLSPMGQYNHKPYIRMLQNENEDVRVEDVMNIPPIYLPFKTSSLPYNLHTPPRLFVTLPIVPSNSNQHQQIVKLIWNASLDYTSGTRGDMVSADAGRDPILSLSKDILRIISQKRMDKNLRQKHEKKNMKKMDQIKKLEEDYELSTILMKDRRKGYRFQDERQTESEFRFDHQIEKRKAKELAKSLGEDKELPKKALVRFVWQSEFSEALAVFYKNILPPRYWKIANRFHEQQNIGNILRFLVFVANSKIFRTLHSFPAKYLHISPYVYSITTAGKNVGLKNVGYQSWNDQIDPIRIQGQDIMRHEQNSLIKKSHIKELNQRKFHKNESSTKNQNESNDQIVQQTQPIPEKDEVHGSEAVQIRLKERIKKHNQRHVEIIRTLTLGQIQRQRLFVYQKQGLEGVKRYTGQIKSANVLLKLEQEKQVGWNNVEELKNEDMDIFEDEDEDGTRRQEEEGGEDKLRKELLLNQKELLKNVKKSVEETGQQQLFGMKIIQWENGNGRIVEFERVYPVYPNHNQPSTRYILSAPTMRTMVQTFSHTVTQTIDSQVDDMDQTLVATLSRVISWIPPGMEEMKMWSDTNDWGGEVKVVMEGSRRWGAILFSLCFIFSILRLRAIKLMLFSGAFSGPGNRLFYLEQNDLNTIIPPQFYCQATFISLLQNMMDIITRHARIQKELFKNLEQEQNRQIQRNKDTSFIDLDENSSMMDDYLLTSDMRRSYKEGEKSGRQRQKDQSFWKENEVDKTDYFSELNPCWLKDVRTAQIIGLIGTILPITELEFGVRSLSEMNIAMRPAKLSQGSGLWMGSKVGDGQGRSVYQCESMALVAEQASKYSSKEEGGSHIDNGDQERQYVRAHLQRLRLQQKQEVEAVKSHITDRLQDKFFLKMALILQEIPLMIPQQLQDKIRNHLAVSTKQLLDGYIVEEVKYQSSIVTSLRVTVDSVIQSLFPLDQSVCITHVPFPSPFVGDQRGLLESQVLKMVPIPYHLGNKEMDLIVWLQMRNAYLNHWGLQSDLVHKDPIPLSLFVSPSGFMNAFKLMAHRRELSKRDGRMTVLMQQKRSLRNNIFINQQMGNNQLKINNPKGNQLQSELNKEIEKMIKLGDGEQRNTTAQNQPMGFRTIKHRQTKIASKNDPNIHIHADMTEEDKQMKQEERLRSSVATQGGLDEIVLGLEFLAVDPHKKLQENNLLESDLSGDTLLVRGISMHGFAWDFVNKKIIESSPFGFLTKDATQFPIIRISCIYPDHLKKRRILDQIRRGDTLRESQQKSVIDTSEHIPLSPFYPPYDIFHTMRYWKYRQEVNMIRMRESIKVRHIEELSKFERSKKVDVIQNSDFNENKKSLKKDEEIRGLDSKLKQSEVIQQTGSETRRISKYGYNIQSINESMHENENKQGKEEDEILRTHIYTSSTKDTSDLSVVVLHEDFADFERSGCYLFFDFDVPSMMAIYQYELWENRDQLRQEFDKLLLFQCRRQN</sequence>
<feature type="coiled-coil region" evidence="1">
    <location>
        <begin position="746"/>
        <end position="780"/>
    </location>
</feature>
<comment type="caution">
    <text evidence="3">The sequence shown here is derived from an EMBL/GenBank/DDBJ whole genome shotgun (WGS) entry which is preliminary data.</text>
</comment>
<dbReference type="PANTHER" id="PTHR36812:SF9">
    <property type="entry name" value="MYB-LIKE PROTEIN X ISOFORM X1"/>
    <property type="match status" value="1"/>
</dbReference>
<feature type="coiled-coil region" evidence="1">
    <location>
        <begin position="982"/>
        <end position="1019"/>
    </location>
</feature>
<feature type="compositionally biased region" description="Low complexity" evidence="2">
    <location>
        <begin position="523"/>
        <end position="532"/>
    </location>
</feature>
<evidence type="ECO:0000313" key="3">
    <source>
        <dbReference type="EMBL" id="KAA6401418.1"/>
    </source>
</evidence>
<feature type="compositionally biased region" description="Basic and acidic residues" evidence="2">
    <location>
        <begin position="1763"/>
        <end position="1773"/>
    </location>
</feature>
<evidence type="ECO:0008006" key="5">
    <source>
        <dbReference type="Google" id="ProtNLM"/>
    </source>
</evidence>
<feature type="compositionally biased region" description="Acidic residues" evidence="2">
    <location>
        <begin position="2598"/>
        <end position="2607"/>
    </location>
</feature>
<protein>
    <recommendedName>
        <fullName evidence="5">Dynein heavy chain</fullName>
    </recommendedName>
</protein>
<feature type="compositionally biased region" description="Low complexity" evidence="2">
    <location>
        <begin position="1907"/>
        <end position="1920"/>
    </location>
</feature>
<feature type="compositionally biased region" description="Basic and acidic residues" evidence="2">
    <location>
        <begin position="260"/>
        <end position="315"/>
    </location>
</feature>
<name>A0A5J4X2C6_9EUKA</name>
<accession>A0A5J4X2C6</accession>
<reference evidence="3 4" key="1">
    <citation type="submission" date="2019-03" db="EMBL/GenBank/DDBJ databases">
        <title>Single cell metagenomics reveals metabolic interactions within the superorganism composed of flagellate Streblomastix strix and complex community of Bacteroidetes bacteria on its surface.</title>
        <authorList>
            <person name="Treitli S.C."/>
            <person name="Kolisko M."/>
            <person name="Husnik F."/>
            <person name="Keeling P."/>
            <person name="Hampl V."/>
        </authorList>
    </citation>
    <scope>NUCLEOTIDE SEQUENCE [LARGE SCALE GENOMIC DNA]</scope>
    <source>
        <strain evidence="3">ST1C</strain>
    </source>
</reference>
<feature type="region of interest" description="Disordered" evidence="2">
    <location>
        <begin position="519"/>
        <end position="546"/>
    </location>
</feature>
<gene>
    <name evidence="3" type="ORF">EZS28_003057</name>
</gene>
<feature type="region of interest" description="Disordered" evidence="2">
    <location>
        <begin position="250"/>
        <end position="369"/>
    </location>
</feature>
<keyword evidence="1" id="KW-0175">Coiled coil</keyword>
<feature type="region of interest" description="Disordered" evidence="2">
    <location>
        <begin position="1055"/>
        <end position="1074"/>
    </location>
</feature>
<feature type="region of interest" description="Disordered" evidence="2">
    <location>
        <begin position="2597"/>
        <end position="2619"/>
    </location>
</feature>
<dbReference type="EMBL" id="SNRW01000393">
    <property type="protein sequence ID" value="KAA6401418.1"/>
    <property type="molecule type" value="Genomic_DNA"/>
</dbReference>
<feature type="compositionally biased region" description="Acidic residues" evidence="2">
    <location>
        <begin position="1059"/>
        <end position="1074"/>
    </location>
</feature>
<feature type="compositionally biased region" description="Polar residues" evidence="2">
    <location>
        <begin position="333"/>
        <end position="347"/>
    </location>
</feature>
<proteinExistence type="predicted"/>
<feature type="compositionally biased region" description="Basic and acidic residues" evidence="2">
    <location>
        <begin position="2608"/>
        <end position="2619"/>
    </location>
</feature>
<evidence type="ECO:0000256" key="2">
    <source>
        <dbReference type="SAM" id="MobiDB-lite"/>
    </source>
</evidence>
<evidence type="ECO:0000256" key="1">
    <source>
        <dbReference type="SAM" id="Coils"/>
    </source>
</evidence>
<organism evidence="3 4">
    <name type="scientific">Streblomastix strix</name>
    <dbReference type="NCBI Taxonomy" id="222440"/>
    <lineage>
        <taxon>Eukaryota</taxon>
        <taxon>Metamonada</taxon>
        <taxon>Preaxostyla</taxon>
        <taxon>Oxymonadida</taxon>
        <taxon>Streblomastigidae</taxon>
        <taxon>Streblomastix</taxon>
    </lineage>
</organism>
<evidence type="ECO:0000313" key="4">
    <source>
        <dbReference type="Proteomes" id="UP000324800"/>
    </source>
</evidence>
<dbReference type="Proteomes" id="UP000324800">
    <property type="component" value="Unassembled WGS sequence"/>
</dbReference>
<dbReference type="Gene3D" id="1.20.920.20">
    <property type="match status" value="1"/>
</dbReference>
<feature type="region of interest" description="Disordered" evidence="2">
    <location>
        <begin position="1899"/>
        <end position="1934"/>
    </location>
</feature>